<evidence type="ECO:0000313" key="1">
    <source>
        <dbReference type="EMBL" id="KAF1835208.1"/>
    </source>
</evidence>
<dbReference type="PANTHER" id="PTHR11362:SF82">
    <property type="entry name" value="PHOSPHATIDYLETHANOLAMINE-BINDING PROTEIN 4"/>
    <property type="match status" value="1"/>
</dbReference>
<dbReference type="AlphaFoldDB" id="A0A6A5KCZ9"/>
<dbReference type="EMBL" id="ML975290">
    <property type="protein sequence ID" value="KAF1835208.1"/>
    <property type="molecule type" value="Genomic_DNA"/>
</dbReference>
<dbReference type="InterPro" id="IPR036610">
    <property type="entry name" value="PEBP-like_sf"/>
</dbReference>
<dbReference type="Proteomes" id="UP000800040">
    <property type="component" value="Unassembled WGS sequence"/>
</dbReference>
<accession>A0A6A5KCZ9</accession>
<organism evidence="1 2">
    <name type="scientific">Decorospora gaudefroyi</name>
    <dbReference type="NCBI Taxonomy" id="184978"/>
    <lineage>
        <taxon>Eukaryota</taxon>
        <taxon>Fungi</taxon>
        <taxon>Dikarya</taxon>
        <taxon>Ascomycota</taxon>
        <taxon>Pezizomycotina</taxon>
        <taxon>Dothideomycetes</taxon>
        <taxon>Pleosporomycetidae</taxon>
        <taxon>Pleosporales</taxon>
        <taxon>Pleosporineae</taxon>
        <taxon>Pleosporaceae</taxon>
        <taxon>Decorospora</taxon>
    </lineage>
</organism>
<dbReference type="CDD" id="cd00866">
    <property type="entry name" value="PEBP_euk"/>
    <property type="match status" value="1"/>
</dbReference>
<evidence type="ECO:0000313" key="2">
    <source>
        <dbReference type="Proteomes" id="UP000800040"/>
    </source>
</evidence>
<keyword evidence="2" id="KW-1185">Reference proteome</keyword>
<dbReference type="PANTHER" id="PTHR11362">
    <property type="entry name" value="PHOSPHATIDYLETHANOLAMINE-BINDING PROTEIN"/>
    <property type="match status" value="1"/>
</dbReference>
<proteinExistence type="predicted"/>
<dbReference type="Gene3D" id="3.90.280.10">
    <property type="entry name" value="PEBP-like"/>
    <property type="match status" value="1"/>
</dbReference>
<reference evidence="1" key="1">
    <citation type="submission" date="2020-01" db="EMBL/GenBank/DDBJ databases">
        <authorList>
            <consortium name="DOE Joint Genome Institute"/>
            <person name="Haridas S."/>
            <person name="Albert R."/>
            <person name="Binder M."/>
            <person name="Bloem J."/>
            <person name="Labutti K."/>
            <person name="Salamov A."/>
            <person name="Andreopoulos B."/>
            <person name="Baker S.E."/>
            <person name="Barry K."/>
            <person name="Bills G."/>
            <person name="Bluhm B.H."/>
            <person name="Cannon C."/>
            <person name="Castanera R."/>
            <person name="Culley D.E."/>
            <person name="Daum C."/>
            <person name="Ezra D."/>
            <person name="Gonzalez J.B."/>
            <person name="Henrissat B."/>
            <person name="Kuo A."/>
            <person name="Liang C."/>
            <person name="Lipzen A."/>
            <person name="Lutzoni F."/>
            <person name="Magnuson J."/>
            <person name="Mondo S."/>
            <person name="Nolan M."/>
            <person name="Ohm R."/>
            <person name="Pangilinan J."/>
            <person name="Park H.-J."/>
            <person name="Ramirez L."/>
            <person name="Alfaro M."/>
            <person name="Sun H."/>
            <person name="Tritt A."/>
            <person name="Yoshinaga Y."/>
            <person name="Zwiers L.-H."/>
            <person name="Turgeon B.G."/>
            <person name="Goodwin S.B."/>
            <person name="Spatafora J.W."/>
            <person name="Crous P.W."/>
            <person name="Grigoriev I.V."/>
        </authorList>
    </citation>
    <scope>NUCLEOTIDE SEQUENCE</scope>
    <source>
        <strain evidence="1">P77</strain>
    </source>
</reference>
<dbReference type="OrthoDB" id="2506647at2759"/>
<sequence>MSSTQVVKTALSEHKVIPDVLPETIDPSYELTIHWPNATLDTPGKKLACEDTRPEPTITIKPTPTEPLTNLVLIMADPDLMKTNDTNTGQVRHWLATNLTSNPDGTLSHFAAAERSPYVRPAPLPDARPHRYVFILARPASNSKVEVRPEDLRAMQTAFPMAVSGTQGAAQDLKDRWGFDAGRLCEEKGLRVLGVNFMRVEGTRESLQANLGLMGEAAVDKAVGK</sequence>
<dbReference type="InterPro" id="IPR008914">
    <property type="entry name" value="PEBP"/>
</dbReference>
<dbReference type="Pfam" id="PF01161">
    <property type="entry name" value="PBP"/>
    <property type="match status" value="1"/>
</dbReference>
<dbReference type="InterPro" id="IPR035810">
    <property type="entry name" value="PEBP_euk"/>
</dbReference>
<name>A0A6A5KCZ9_9PLEO</name>
<dbReference type="SUPFAM" id="SSF49777">
    <property type="entry name" value="PEBP-like"/>
    <property type="match status" value="1"/>
</dbReference>
<gene>
    <name evidence="1" type="ORF">BDW02DRAFT_568219</name>
</gene>
<protein>
    <submittedName>
        <fullName evidence="1">PEBP-like protein</fullName>
    </submittedName>
</protein>